<sequence>MADPAMKPLKFHRNKDGSLQLAPYHKGMSYPEAARKLKTMFLNLEYHSSAEAIHQLRHLESLIRMHGEEYKGACVETAVAEVAEAMANLYDEYSHESTQLVFNMLIPAVPGFLNAHEQLVVVNAGTSRTAQLTIDWPAPPAPADAAAAANIAAAAANAAAAPADGTNAAAAPADGANAAAAPADGTNAAAAPADGANAAAAPAGGADGGENGGGSDDEGIVSASADPEEVQRA</sequence>
<feature type="compositionally biased region" description="Gly residues" evidence="1">
    <location>
        <begin position="205"/>
        <end position="214"/>
    </location>
</feature>
<reference evidence="2 3" key="1">
    <citation type="journal article" date="2021" name="Sci. Rep.">
        <title>Genome sequencing of the multicellular alga Astrephomene provides insights into convergent evolution of germ-soma differentiation.</title>
        <authorList>
            <person name="Yamashita S."/>
            <person name="Yamamoto K."/>
            <person name="Matsuzaki R."/>
            <person name="Suzuki S."/>
            <person name="Yamaguchi H."/>
            <person name="Hirooka S."/>
            <person name="Minakuchi Y."/>
            <person name="Miyagishima S."/>
            <person name="Kawachi M."/>
            <person name="Toyoda A."/>
            <person name="Nozaki H."/>
        </authorList>
    </citation>
    <scope>NUCLEOTIDE SEQUENCE [LARGE SCALE GENOMIC DNA]</scope>
    <source>
        <strain evidence="2 3">NIES-4017</strain>
    </source>
</reference>
<proteinExistence type="predicted"/>
<feature type="compositionally biased region" description="Low complexity" evidence="1">
    <location>
        <begin position="177"/>
        <end position="204"/>
    </location>
</feature>
<dbReference type="EMBL" id="BMAR01000038">
    <property type="protein sequence ID" value="GFR50489.1"/>
    <property type="molecule type" value="Genomic_DNA"/>
</dbReference>
<accession>A0AAD3DYR1</accession>
<feature type="region of interest" description="Disordered" evidence="1">
    <location>
        <begin position="177"/>
        <end position="233"/>
    </location>
</feature>
<protein>
    <submittedName>
        <fullName evidence="2">Uncharacterized protein</fullName>
    </submittedName>
</protein>
<gene>
    <name evidence="2" type="ORF">Agub_g12754</name>
</gene>
<dbReference type="Proteomes" id="UP001054857">
    <property type="component" value="Unassembled WGS sequence"/>
</dbReference>
<dbReference type="AlphaFoldDB" id="A0AAD3DYR1"/>
<keyword evidence="3" id="KW-1185">Reference proteome</keyword>
<organism evidence="2 3">
    <name type="scientific">Astrephomene gubernaculifera</name>
    <dbReference type="NCBI Taxonomy" id="47775"/>
    <lineage>
        <taxon>Eukaryota</taxon>
        <taxon>Viridiplantae</taxon>
        <taxon>Chlorophyta</taxon>
        <taxon>core chlorophytes</taxon>
        <taxon>Chlorophyceae</taxon>
        <taxon>CS clade</taxon>
        <taxon>Chlamydomonadales</taxon>
        <taxon>Astrephomenaceae</taxon>
        <taxon>Astrephomene</taxon>
    </lineage>
</organism>
<evidence type="ECO:0000256" key="1">
    <source>
        <dbReference type="SAM" id="MobiDB-lite"/>
    </source>
</evidence>
<evidence type="ECO:0000313" key="3">
    <source>
        <dbReference type="Proteomes" id="UP001054857"/>
    </source>
</evidence>
<name>A0AAD3DYR1_9CHLO</name>
<evidence type="ECO:0000313" key="2">
    <source>
        <dbReference type="EMBL" id="GFR50489.1"/>
    </source>
</evidence>
<comment type="caution">
    <text evidence="2">The sequence shown here is derived from an EMBL/GenBank/DDBJ whole genome shotgun (WGS) entry which is preliminary data.</text>
</comment>